<protein>
    <submittedName>
        <fullName evidence="1">Uncharacterized protein</fullName>
    </submittedName>
</protein>
<dbReference type="Proteomes" id="UP001066276">
    <property type="component" value="Chromosome 8"/>
</dbReference>
<comment type="caution">
    <text evidence="1">The sequence shown here is derived from an EMBL/GenBank/DDBJ whole genome shotgun (WGS) entry which is preliminary data.</text>
</comment>
<accession>A0AAV7N9W0</accession>
<gene>
    <name evidence="1" type="ORF">NDU88_000527</name>
</gene>
<evidence type="ECO:0000313" key="1">
    <source>
        <dbReference type="EMBL" id="KAJ1112259.1"/>
    </source>
</evidence>
<sequence length="169" mass="19200">MLNSACAASVQLLPRVLASVSEEDLYINQEDDFSVCSVTEGVIDHDEWVRAVANDPILQHEERDRMCEKKSVEERKEYFDRMKRTCAVKVNVGDKVLIKRPILGAFVRAGVPDPSAGTFISGPNRCLMYLCLSVLPRERIKRLEQLRLAHKFVFVRLTLAFLGCAVRVY</sequence>
<dbReference type="AlphaFoldDB" id="A0AAV7N9W0"/>
<reference evidence="1" key="1">
    <citation type="journal article" date="2022" name="bioRxiv">
        <title>Sequencing and chromosome-scale assembly of the giantPleurodeles waltlgenome.</title>
        <authorList>
            <person name="Brown T."/>
            <person name="Elewa A."/>
            <person name="Iarovenko S."/>
            <person name="Subramanian E."/>
            <person name="Araus A.J."/>
            <person name="Petzold A."/>
            <person name="Susuki M."/>
            <person name="Suzuki K.-i.T."/>
            <person name="Hayashi T."/>
            <person name="Toyoda A."/>
            <person name="Oliveira C."/>
            <person name="Osipova E."/>
            <person name="Leigh N.D."/>
            <person name="Simon A."/>
            <person name="Yun M.H."/>
        </authorList>
    </citation>
    <scope>NUCLEOTIDE SEQUENCE</scope>
    <source>
        <strain evidence="1">20211129_DDA</strain>
        <tissue evidence="1">Liver</tissue>
    </source>
</reference>
<dbReference type="EMBL" id="JANPWB010000012">
    <property type="protein sequence ID" value="KAJ1112259.1"/>
    <property type="molecule type" value="Genomic_DNA"/>
</dbReference>
<name>A0AAV7N9W0_PLEWA</name>
<keyword evidence="2" id="KW-1185">Reference proteome</keyword>
<evidence type="ECO:0000313" key="2">
    <source>
        <dbReference type="Proteomes" id="UP001066276"/>
    </source>
</evidence>
<proteinExistence type="predicted"/>
<organism evidence="1 2">
    <name type="scientific">Pleurodeles waltl</name>
    <name type="common">Iberian ribbed newt</name>
    <dbReference type="NCBI Taxonomy" id="8319"/>
    <lineage>
        <taxon>Eukaryota</taxon>
        <taxon>Metazoa</taxon>
        <taxon>Chordata</taxon>
        <taxon>Craniata</taxon>
        <taxon>Vertebrata</taxon>
        <taxon>Euteleostomi</taxon>
        <taxon>Amphibia</taxon>
        <taxon>Batrachia</taxon>
        <taxon>Caudata</taxon>
        <taxon>Salamandroidea</taxon>
        <taxon>Salamandridae</taxon>
        <taxon>Pleurodelinae</taxon>
        <taxon>Pleurodeles</taxon>
    </lineage>
</organism>